<evidence type="ECO:0000256" key="2">
    <source>
        <dbReference type="ARBA" id="ARBA00022946"/>
    </source>
</evidence>
<dbReference type="GO" id="GO:0080156">
    <property type="term" value="P:mitochondrial mRNA modification"/>
    <property type="evidence" value="ECO:0007669"/>
    <property type="project" value="TreeGrafter"/>
</dbReference>
<reference evidence="5 6" key="1">
    <citation type="journal article" date="2019" name="Genome Biol. Evol.">
        <title>Insights into the evolution of the New World diploid cottons (Gossypium, subgenus Houzingenia) based on genome sequencing.</title>
        <authorList>
            <person name="Grover C.E."/>
            <person name="Arick M.A. 2nd"/>
            <person name="Thrash A."/>
            <person name="Conover J.L."/>
            <person name="Sanders W.S."/>
            <person name="Peterson D.G."/>
            <person name="Frelichowski J.E."/>
            <person name="Scheffler J.A."/>
            <person name="Scheffler B.E."/>
            <person name="Wendel J.F."/>
        </authorList>
    </citation>
    <scope>NUCLEOTIDE SEQUENCE [LARGE SCALE GENOMIC DNA]</scope>
    <source>
        <strain evidence="5">5</strain>
        <tissue evidence="5">Leaf</tissue>
    </source>
</reference>
<dbReference type="Proteomes" id="UP000593579">
    <property type="component" value="Unassembled WGS sequence"/>
</dbReference>
<dbReference type="GO" id="GO:0016554">
    <property type="term" value="P:cytidine to uridine editing"/>
    <property type="evidence" value="ECO:0007669"/>
    <property type="project" value="InterPro"/>
</dbReference>
<feature type="compositionally biased region" description="Basic residues" evidence="3">
    <location>
        <begin position="177"/>
        <end position="190"/>
    </location>
</feature>
<keyword evidence="6" id="KW-1185">Reference proteome</keyword>
<evidence type="ECO:0000256" key="1">
    <source>
        <dbReference type="ARBA" id="ARBA00022664"/>
    </source>
</evidence>
<protein>
    <recommendedName>
        <fullName evidence="4">MORF/ORRM1/DAG-like MORF domain-containing protein</fullName>
    </recommendedName>
</protein>
<sequence length="250" mass="28061">MLSSVAQKLIGRRFSPYPSSSLCILSRYFSSDSGSNNSVLPETTKLTRTPVLVEGCDYEHWFVVMEAPKGYPLRDEIVSTYIKTLAMALRSEEDAKKSIYSVSTKYYYAFGCKVPEDLVFKIKTLPNVKWVLPDSYSGDPGDNSYGGEPFIDGKVVPYDDKYHSDWIQARNDDRSKGTTHPRKASRKQKKQRNERNEANAPKSDVGLGYPVNRASDICFTLSLYGLVLWGGIHGRNEFLHCCSKLGNIGS</sequence>
<name>A0A7J9CK37_GOSGO</name>
<keyword evidence="2" id="KW-0809">Transit peptide</keyword>
<gene>
    <name evidence="5" type="ORF">Gogos_002869</name>
</gene>
<organism evidence="5 6">
    <name type="scientific">Gossypium gossypioides</name>
    <name type="common">Mexican cotton</name>
    <name type="synonym">Selera gossypioides</name>
    <dbReference type="NCBI Taxonomy" id="34282"/>
    <lineage>
        <taxon>Eukaryota</taxon>
        <taxon>Viridiplantae</taxon>
        <taxon>Streptophyta</taxon>
        <taxon>Embryophyta</taxon>
        <taxon>Tracheophyta</taxon>
        <taxon>Spermatophyta</taxon>
        <taxon>Magnoliopsida</taxon>
        <taxon>eudicotyledons</taxon>
        <taxon>Gunneridae</taxon>
        <taxon>Pentapetalae</taxon>
        <taxon>rosids</taxon>
        <taxon>malvids</taxon>
        <taxon>Malvales</taxon>
        <taxon>Malvaceae</taxon>
        <taxon>Malvoideae</taxon>
        <taxon>Gossypium</taxon>
    </lineage>
</organism>
<dbReference type="Pfam" id="PF21864">
    <property type="entry name" value="MORF_dom"/>
    <property type="match status" value="1"/>
</dbReference>
<dbReference type="PANTHER" id="PTHR31346">
    <property type="entry name" value="MULTIPLE ORGANELLAR RNA EDITING FACTOR 2, CHLOROPLASTIC-RELATED-RELATED"/>
    <property type="match status" value="1"/>
</dbReference>
<dbReference type="EMBL" id="JABEZY010000011">
    <property type="protein sequence ID" value="MBA0748890.1"/>
    <property type="molecule type" value="Genomic_DNA"/>
</dbReference>
<dbReference type="PANTHER" id="PTHR31346:SF12">
    <property type="entry name" value="MULTIPLE ORGANELLAR RNA EDITING FACTOR 7, MITOCHONDRIAL"/>
    <property type="match status" value="1"/>
</dbReference>
<evidence type="ECO:0000259" key="4">
    <source>
        <dbReference type="Pfam" id="PF21864"/>
    </source>
</evidence>
<dbReference type="OrthoDB" id="1913091at2759"/>
<dbReference type="AlphaFoldDB" id="A0A7J9CK37"/>
<evidence type="ECO:0000313" key="6">
    <source>
        <dbReference type="Proteomes" id="UP000593579"/>
    </source>
</evidence>
<comment type="caution">
    <text evidence="5">The sequence shown here is derived from an EMBL/GenBank/DDBJ whole genome shotgun (WGS) entry which is preliminary data.</text>
</comment>
<evidence type="ECO:0000313" key="5">
    <source>
        <dbReference type="EMBL" id="MBA0748890.1"/>
    </source>
</evidence>
<dbReference type="InterPro" id="IPR039206">
    <property type="entry name" value="MORF/ORRM1/DAG-like"/>
</dbReference>
<feature type="domain" description="MORF/ORRM1/DAG-like MORF" evidence="4">
    <location>
        <begin position="58"/>
        <end position="150"/>
    </location>
</feature>
<dbReference type="InterPro" id="IPR054059">
    <property type="entry name" value="MORF/ORRM1/DAG-like_MORF"/>
</dbReference>
<dbReference type="GO" id="GO:0006397">
    <property type="term" value="P:mRNA processing"/>
    <property type="evidence" value="ECO:0007669"/>
    <property type="project" value="UniProtKB-KW"/>
</dbReference>
<proteinExistence type="predicted"/>
<feature type="region of interest" description="Disordered" evidence="3">
    <location>
        <begin position="169"/>
        <end position="205"/>
    </location>
</feature>
<keyword evidence="1" id="KW-0507">mRNA processing</keyword>
<evidence type="ECO:0000256" key="3">
    <source>
        <dbReference type="SAM" id="MobiDB-lite"/>
    </source>
</evidence>
<dbReference type="GO" id="GO:0005739">
    <property type="term" value="C:mitochondrion"/>
    <property type="evidence" value="ECO:0007669"/>
    <property type="project" value="TreeGrafter"/>
</dbReference>
<accession>A0A7J9CK37</accession>